<dbReference type="AlphaFoldDB" id="A0A1V3D013"/>
<comment type="caution">
    <text evidence="1">The sequence shown here is derived from an EMBL/GenBank/DDBJ whole genome shotgun (WGS) entry which is preliminary data.</text>
</comment>
<sequence>MGTYEFVVRGDYLVSKVIEVFAQTQSEAMEAFARLSLAELDAIDWHHGALTIEEHVVVTEVESGREFQHPFLTDRKREQLECLAENE</sequence>
<organism evidence="1 2">
    <name type="scientific">Stenotrophomonas maltophilia</name>
    <name type="common">Pseudomonas maltophilia</name>
    <name type="synonym">Xanthomonas maltophilia</name>
    <dbReference type="NCBI Taxonomy" id="40324"/>
    <lineage>
        <taxon>Bacteria</taxon>
        <taxon>Pseudomonadati</taxon>
        <taxon>Pseudomonadota</taxon>
        <taxon>Gammaproteobacteria</taxon>
        <taxon>Lysobacterales</taxon>
        <taxon>Lysobacteraceae</taxon>
        <taxon>Stenotrophomonas</taxon>
        <taxon>Stenotrophomonas maltophilia group</taxon>
    </lineage>
</organism>
<reference evidence="1" key="1">
    <citation type="submission" date="2020-11" db="EMBL/GenBank/DDBJ databases">
        <title>Enhanced detection system for hospital associated transmission using whole genome sequencing surveillance.</title>
        <authorList>
            <person name="Harrison L.H."/>
            <person name="Van Tyne D."/>
            <person name="Marsh J.W."/>
            <person name="Griffith M.P."/>
            <person name="Snyder D.J."/>
            <person name="Cooper V.S."/>
            <person name="Mustapha M."/>
        </authorList>
    </citation>
    <scope>NUCLEOTIDE SEQUENCE</scope>
    <source>
        <strain evidence="1">STEN00053</strain>
    </source>
</reference>
<dbReference type="GeneID" id="93832499"/>
<name>A0A1V3D013_STEMA</name>
<proteinExistence type="predicted"/>
<protein>
    <submittedName>
        <fullName evidence="1">Uncharacterized protein</fullName>
    </submittedName>
</protein>
<evidence type="ECO:0000313" key="1">
    <source>
        <dbReference type="EMBL" id="MBH1790730.1"/>
    </source>
</evidence>
<gene>
    <name evidence="1" type="ORF">I5V89_12695</name>
</gene>
<evidence type="ECO:0000313" key="2">
    <source>
        <dbReference type="Proteomes" id="UP000634179"/>
    </source>
</evidence>
<accession>A0A1V3D013</accession>
<dbReference type="EMBL" id="JADUOV010000008">
    <property type="protein sequence ID" value="MBH1790730.1"/>
    <property type="molecule type" value="Genomic_DNA"/>
</dbReference>
<dbReference type="Proteomes" id="UP000634179">
    <property type="component" value="Unassembled WGS sequence"/>
</dbReference>
<dbReference type="RefSeq" id="WP_006375902.1">
    <property type="nucleotide sequence ID" value="NZ_CP008838.1"/>
</dbReference>
<dbReference type="OrthoDB" id="9879542at2"/>